<dbReference type="EMBL" id="JAODUP010000107">
    <property type="protein sequence ID" value="KAK2161967.1"/>
    <property type="molecule type" value="Genomic_DNA"/>
</dbReference>
<organism evidence="9 10">
    <name type="scientific">Paralvinella palmiformis</name>
    <dbReference type="NCBI Taxonomy" id="53620"/>
    <lineage>
        <taxon>Eukaryota</taxon>
        <taxon>Metazoa</taxon>
        <taxon>Spiralia</taxon>
        <taxon>Lophotrochozoa</taxon>
        <taxon>Annelida</taxon>
        <taxon>Polychaeta</taxon>
        <taxon>Sedentaria</taxon>
        <taxon>Canalipalpata</taxon>
        <taxon>Terebellida</taxon>
        <taxon>Terebelliformia</taxon>
        <taxon>Alvinellidae</taxon>
        <taxon>Paralvinella</taxon>
    </lineage>
</organism>
<comment type="caution">
    <text evidence="9">The sequence shown here is derived from an EMBL/GenBank/DDBJ whole genome shotgun (WGS) entry which is preliminary data.</text>
</comment>
<dbReference type="PANTHER" id="PTHR13220:SF11">
    <property type="entry name" value="TIMELESS-INTERACTING PROTEIN"/>
    <property type="match status" value="1"/>
</dbReference>
<dbReference type="Proteomes" id="UP001208570">
    <property type="component" value="Unassembled WGS sequence"/>
</dbReference>
<protein>
    <recommendedName>
        <fullName evidence="6">TIMELESS-interacting protein</fullName>
    </recommendedName>
</protein>
<evidence type="ECO:0000313" key="10">
    <source>
        <dbReference type="Proteomes" id="UP001208570"/>
    </source>
</evidence>
<sequence>MEDLFDQEAGDDEDVGAQALLPELEGDEDGPMRTEDAENEQDDDTQLYISFKPKEDAVKALSLIENCLTDIEGWMRTNMLKLNSDTSKHNAIHMENVTVCFGDINITSVNTVRNLGVIFDSALNMEQQLNNTCRPGYHQLRNIGHVRRYLTSDANEEGVVANLQRLSKGAAKKRVTRPQPKLDVERLKSERGLAVLPSIFQDVKFKGKGFEAQDLKLMMSKLEHWAHRLYPNSTFNQFIERMEKLGTKKPVQTCLKRVRLDMPLLDSDYVAQYDEPQASPENERIVEKEMEEVDAEEAFEKMMRQEREKQKQMTSEVTGDALSSQTGQSPEMKSQNRESILIGDMPSTPDKTNTLTPSTPETQRDNKQEMTPDIKGRIEANRRKALEKRAAKLGVPVESLLPPKKGNKSSKTLKMNESQDMDQAEGSLSSTIADSTLENTDNISQSAAGSQSDCQLETGTPSTSQLQPCSHSQQSNQSQIDSLKNSNTYSPGKGRDKLEEDMQTEEALMDILESDDDGDALIRKDGPLCTVNDENLNLEPINTSPADQLTDVKNSVVVDLNEEDGLNLHLDMSVSEAVDHEDGDCLNLQLDLSVNENS</sequence>
<dbReference type="GO" id="GO:0031297">
    <property type="term" value="P:replication fork processing"/>
    <property type="evidence" value="ECO:0007669"/>
    <property type="project" value="UniProtKB-UniRule"/>
</dbReference>
<evidence type="ECO:0000256" key="3">
    <source>
        <dbReference type="ARBA" id="ARBA00022763"/>
    </source>
</evidence>
<keyword evidence="10" id="KW-1185">Reference proteome</keyword>
<evidence type="ECO:0000259" key="8">
    <source>
        <dbReference type="Pfam" id="PF07962"/>
    </source>
</evidence>
<feature type="compositionally biased region" description="Polar residues" evidence="7">
    <location>
        <begin position="349"/>
        <end position="361"/>
    </location>
</feature>
<feature type="region of interest" description="Disordered" evidence="7">
    <location>
        <begin position="303"/>
        <end position="501"/>
    </location>
</feature>
<reference evidence="9" key="1">
    <citation type="journal article" date="2023" name="Mol. Biol. Evol.">
        <title>Third-Generation Sequencing Reveals the Adaptive Role of the Epigenome in Three Deep-Sea Polychaetes.</title>
        <authorList>
            <person name="Perez M."/>
            <person name="Aroh O."/>
            <person name="Sun Y."/>
            <person name="Lan Y."/>
            <person name="Juniper S.K."/>
            <person name="Young C.R."/>
            <person name="Angers B."/>
            <person name="Qian P.Y."/>
        </authorList>
    </citation>
    <scope>NUCLEOTIDE SEQUENCE</scope>
    <source>
        <strain evidence="9">P08H-3</strain>
    </source>
</reference>
<dbReference type="GO" id="GO:0043111">
    <property type="term" value="P:replication fork arrest"/>
    <property type="evidence" value="ECO:0007669"/>
    <property type="project" value="TreeGrafter"/>
</dbReference>
<comment type="subcellular location">
    <subcellularLocation>
        <location evidence="1 6">Nucleus</location>
    </subcellularLocation>
</comment>
<keyword evidence="4 6" id="KW-0539">Nucleus</keyword>
<dbReference type="InterPro" id="IPR040038">
    <property type="entry name" value="TIPIN/Csm3/Swi3"/>
</dbReference>
<dbReference type="PANTHER" id="PTHR13220">
    <property type="entry name" value="TIMELESS INTERACTING-RELATED"/>
    <property type="match status" value="1"/>
</dbReference>
<feature type="compositionally biased region" description="Polar residues" evidence="7">
    <location>
        <begin position="312"/>
        <end position="333"/>
    </location>
</feature>
<gene>
    <name evidence="9" type="ORF">LSH36_107g11035</name>
</gene>
<feature type="compositionally biased region" description="Acidic residues" evidence="7">
    <location>
        <begin position="1"/>
        <end position="15"/>
    </location>
</feature>
<dbReference type="GO" id="GO:0000076">
    <property type="term" value="P:DNA replication checkpoint signaling"/>
    <property type="evidence" value="ECO:0007669"/>
    <property type="project" value="UniProtKB-UniRule"/>
</dbReference>
<dbReference type="GO" id="GO:0006974">
    <property type="term" value="P:DNA damage response"/>
    <property type="evidence" value="ECO:0007669"/>
    <property type="project" value="UniProtKB-KW"/>
</dbReference>
<dbReference type="GO" id="GO:0003677">
    <property type="term" value="F:DNA binding"/>
    <property type="evidence" value="ECO:0007669"/>
    <property type="project" value="TreeGrafter"/>
</dbReference>
<comment type="similarity">
    <text evidence="2 6">Belongs to the CSM3 family.</text>
</comment>
<feature type="compositionally biased region" description="Polar residues" evidence="7">
    <location>
        <begin position="409"/>
        <end position="418"/>
    </location>
</feature>
<evidence type="ECO:0000256" key="1">
    <source>
        <dbReference type="ARBA" id="ARBA00004123"/>
    </source>
</evidence>
<dbReference type="GO" id="GO:0031298">
    <property type="term" value="C:replication fork protection complex"/>
    <property type="evidence" value="ECO:0007669"/>
    <property type="project" value="TreeGrafter"/>
</dbReference>
<dbReference type="Pfam" id="PF07962">
    <property type="entry name" value="Swi3"/>
    <property type="match status" value="1"/>
</dbReference>
<evidence type="ECO:0000313" key="9">
    <source>
        <dbReference type="EMBL" id="KAK2161967.1"/>
    </source>
</evidence>
<evidence type="ECO:0000256" key="4">
    <source>
        <dbReference type="ARBA" id="ARBA00023242"/>
    </source>
</evidence>
<keyword evidence="5 6" id="KW-0131">Cell cycle</keyword>
<evidence type="ECO:0000256" key="5">
    <source>
        <dbReference type="ARBA" id="ARBA00023306"/>
    </source>
</evidence>
<feature type="compositionally biased region" description="Polar residues" evidence="7">
    <location>
        <begin position="426"/>
        <end position="490"/>
    </location>
</feature>
<feature type="region of interest" description="Disordered" evidence="7">
    <location>
        <begin position="1"/>
        <end position="43"/>
    </location>
</feature>
<accession>A0AAD9JZ76</accession>
<evidence type="ECO:0000256" key="6">
    <source>
        <dbReference type="RuleBase" id="RU366049"/>
    </source>
</evidence>
<dbReference type="AlphaFoldDB" id="A0AAD9JZ76"/>
<feature type="compositionally biased region" description="Basic and acidic residues" evidence="7">
    <location>
        <begin position="362"/>
        <end position="390"/>
    </location>
</feature>
<comment type="function">
    <text evidence="6">Plays an important role in the control of DNA replication and the maintenance of replication fork stability.</text>
</comment>
<proteinExistence type="inferred from homology"/>
<keyword evidence="3 6" id="KW-0227">DNA damage</keyword>
<evidence type="ECO:0000256" key="2">
    <source>
        <dbReference type="ARBA" id="ARBA00006075"/>
    </source>
</evidence>
<dbReference type="InterPro" id="IPR012923">
    <property type="entry name" value="Csm3"/>
</dbReference>
<name>A0AAD9JZ76_9ANNE</name>
<feature type="domain" description="Chromosome segregation in meiosis protein 3" evidence="8">
    <location>
        <begin position="181"/>
        <end position="262"/>
    </location>
</feature>
<evidence type="ECO:0000256" key="7">
    <source>
        <dbReference type="SAM" id="MobiDB-lite"/>
    </source>
</evidence>